<gene>
    <name evidence="2" type="ORF">BJP25_23480</name>
</gene>
<accession>A0A1Q9LJS0</accession>
<keyword evidence="3" id="KW-1185">Reference proteome</keyword>
<protein>
    <recommendedName>
        <fullName evidence="4">Fido domain-containing protein</fullName>
    </recommendedName>
</protein>
<name>A0A1Q9LJS0_9PSEU</name>
<evidence type="ECO:0008006" key="4">
    <source>
        <dbReference type="Google" id="ProtNLM"/>
    </source>
</evidence>
<feature type="compositionally biased region" description="Acidic residues" evidence="1">
    <location>
        <begin position="411"/>
        <end position="424"/>
    </location>
</feature>
<proteinExistence type="predicted"/>
<dbReference type="Proteomes" id="UP000186040">
    <property type="component" value="Unassembled WGS sequence"/>
</dbReference>
<evidence type="ECO:0000313" key="3">
    <source>
        <dbReference type="Proteomes" id="UP000186040"/>
    </source>
</evidence>
<dbReference type="EMBL" id="MKQR01000017">
    <property type="protein sequence ID" value="OLR92278.1"/>
    <property type="molecule type" value="Genomic_DNA"/>
</dbReference>
<evidence type="ECO:0000313" key="2">
    <source>
        <dbReference type="EMBL" id="OLR92278.1"/>
    </source>
</evidence>
<feature type="region of interest" description="Disordered" evidence="1">
    <location>
        <begin position="394"/>
        <end position="424"/>
    </location>
</feature>
<dbReference type="InterPro" id="IPR036597">
    <property type="entry name" value="Fido-like_dom_sf"/>
</dbReference>
<comment type="caution">
    <text evidence="2">The sequence shown here is derived from an EMBL/GenBank/DDBJ whole genome shotgun (WGS) entry which is preliminary data.</text>
</comment>
<evidence type="ECO:0000256" key="1">
    <source>
        <dbReference type="SAM" id="MobiDB-lite"/>
    </source>
</evidence>
<reference evidence="2 3" key="1">
    <citation type="submission" date="2016-10" db="EMBL/GenBank/DDBJ databases">
        <title>The Draft Genome Sequence of Actinokineospora bangkokensis 44EHWT reveals the biosynthetic pathway of antifungal compounds Thailandins with unusual extender unit butylmalonyl-CoA.</title>
        <authorList>
            <person name="Greule A."/>
            <person name="Intra B."/>
            <person name="Flemming S."/>
            <person name="Rommel M.G."/>
            <person name="Panbangred W."/>
            <person name="Bechthold A."/>
        </authorList>
    </citation>
    <scope>NUCLEOTIDE SEQUENCE [LARGE SCALE GENOMIC DNA]</scope>
    <source>
        <strain evidence="2 3">44EHW</strain>
    </source>
</reference>
<dbReference type="STRING" id="1193682.BJP25_23480"/>
<organism evidence="2 3">
    <name type="scientific">Actinokineospora bangkokensis</name>
    <dbReference type="NCBI Taxonomy" id="1193682"/>
    <lineage>
        <taxon>Bacteria</taxon>
        <taxon>Bacillati</taxon>
        <taxon>Actinomycetota</taxon>
        <taxon>Actinomycetes</taxon>
        <taxon>Pseudonocardiales</taxon>
        <taxon>Pseudonocardiaceae</taxon>
        <taxon>Actinokineospora</taxon>
    </lineage>
</organism>
<sequence length="424" mass="45499">MPDETGRWFSAEGMTGFPARLRAQGAFLPRPLPSLVRLRPRTYRVLAEAEQAVGRLDEAAARVPDRAGLVRLARLRDVHGSGELGGVFGALRELLVADLPGAAGGAAVDLGLLRQLRAGDAAVERVRSGGALNLALLGQLSRVLDGTADELGPVVDDEVTAVPWRTGPGWFGGPDPAGAHLIAAPPGPDLQIAGMQWSAWVDSGCEAPLLARVALGHYQLSVLAPVAHSGHLARLYVSLALIREGALRDPLLPVSEWLSRHRDEHRARVLGVVHDGDLDGYCAFFARGVAELCRAQLRFVERVERITEEHVSRLGRRMDGIVRVTRDLAATPITTNLRIAQRCGITVQQAASLTKQLRRLGVVRAVSGRGHPQLFTVPDVLELFELSYPAPPDGDDAVFGDPVRPLVGAPAEDELSDDEAPVDR</sequence>
<dbReference type="SUPFAM" id="SSF140931">
    <property type="entry name" value="Fic-like"/>
    <property type="match status" value="1"/>
</dbReference>
<dbReference type="AlphaFoldDB" id="A0A1Q9LJS0"/>